<keyword evidence="3" id="KW-1185">Reference proteome</keyword>
<evidence type="ECO:0000313" key="3">
    <source>
        <dbReference type="Proteomes" id="UP000729402"/>
    </source>
</evidence>
<dbReference type="EMBL" id="JAAALK010000288">
    <property type="protein sequence ID" value="KAG8052617.1"/>
    <property type="molecule type" value="Genomic_DNA"/>
</dbReference>
<proteinExistence type="predicted"/>
<comment type="caution">
    <text evidence="2">The sequence shown here is derived from an EMBL/GenBank/DDBJ whole genome shotgun (WGS) entry which is preliminary data.</text>
</comment>
<reference evidence="2" key="1">
    <citation type="journal article" date="2021" name="bioRxiv">
        <title>Whole Genome Assembly and Annotation of Northern Wild Rice, Zizania palustris L., Supports a Whole Genome Duplication in the Zizania Genus.</title>
        <authorList>
            <person name="Haas M."/>
            <person name="Kono T."/>
            <person name="Macchietto M."/>
            <person name="Millas R."/>
            <person name="McGilp L."/>
            <person name="Shao M."/>
            <person name="Duquette J."/>
            <person name="Hirsch C.N."/>
            <person name="Kimball J."/>
        </authorList>
    </citation>
    <scope>NUCLEOTIDE SEQUENCE</scope>
    <source>
        <tissue evidence="2">Fresh leaf tissue</tissue>
    </source>
</reference>
<organism evidence="2 3">
    <name type="scientific">Zizania palustris</name>
    <name type="common">Northern wild rice</name>
    <dbReference type="NCBI Taxonomy" id="103762"/>
    <lineage>
        <taxon>Eukaryota</taxon>
        <taxon>Viridiplantae</taxon>
        <taxon>Streptophyta</taxon>
        <taxon>Embryophyta</taxon>
        <taxon>Tracheophyta</taxon>
        <taxon>Spermatophyta</taxon>
        <taxon>Magnoliopsida</taxon>
        <taxon>Liliopsida</taxon>
        <taxon>Poales</taxon>
        <taxon>Poaceae</taxon>
        <taxon>BOP clade</taxon>
        <taxon>Oryzoideae</taxon>
        <taxon>Oryzeae</taxon>
        <taxon>Zizaniinae</taxon>
        <taxon>Zizania</taxon>
    </lineage>
</organism>
<reference evidence="2" key="2">
    <citation type="submission" date="2021-02" db="EMBL/GenBank/DDBJ databases">
        <authorList>
            <person name="Kimball J.A."/>
            <person name="Haas M.W."/>
            <person name="Macchietto M."/>
            <person name="Kono T."/>
            <person name="Duquette J."/>
            <person name="Shao M."/>
        </authorList>
    </citation>
    <scope>NUCLEOTIDE SEQUENCE</scope>
    <source>
        <tissue evidence="2">Fresh leaf tissue</tissue>
    </source>
</reference>
<evidence type="ECO:0000313" key="2">
    <source>
        <dbReference type="EMBL" id="KAG8052617.1"/>
    </source>
</evidence>
<protein>
    <submittedName>
        <fullName evidence="2">Uncharacterized protein</fullName>
    </submittedName>
</protein>
<gene>
    <name evidence="2" type="ORF">GUJ93_ZPchr0001g30698</name>
</gene>
<dbReference type="OrthoDB" id="27962at2759"/>
<dbReference type="Proteomes" id="UP000729402">
    <property type="component" value="Unassembled WGS sequence"/>
</dbReference>
<evidence type="ECO:0000256" key="1">
    <source>
        <dbReference type="SAM" id="MobiDB-lite"/>
    </source>
</evidence>
<feature type="compositionally biased region" description="Low complexity" evidence="1">
    <location>
        <begin position="35"/>
        <end position="50"/>
    </location>
</feature>
<feature type="region of interest" description="Disordered" evidence="1">
    <location>
        <begin position="35"/>
        <end position="59"/>
    </location>
</feature>
<dbReference type="AlphaFoldDB" id="A0A8J5RNT0"/>
<sequence length="158" mass="16282">MHRDDSRVAWGGGFRATGGGGGLRAARGALDGVAAPGGAAAPSRGGASPFGDRRSRPPGNLDAFNSPVYGCGGSGWVGGIHVAVFPVGGPIPPVCLCDYAALVAWHACIDLASLRPSYSEHQKSSFTHQPWDTGCLRLKFVLGGEILNVILLLPDAEY</sequence>
<name>A0A8J5RNT0_ZIZPA</name>
<accession>A0A8J5RNT0</accession>